<keyword evidence="3" id="KW-1185">Reference proteome</keyword>
<organism evidence="2 3">
    <name type="scientific">Capillibacterium thermochitinicola</name>
    <dbReference type="NCBI Taxonomy" id="2699427"/>
    <lineage>
        <taxon>Bacteria</taxon>
        <taxon>Bacillati</taxon>
        <taxon>Bacillota</taxon>
        <taxon>Capillibacterium</taxon>
    </lineage>
</organism>
<name>A0A8J6HZT7_9FIRM</name>
<evidence type="ECO:0000313" key="3">
    <source>
        <dbReference type="Proteomes" id="UP000657177"/>
    </source>
</evidence>
<dbReference type="Proteomes" id="UP000657177">
    <property type="component" value="Unassembled WGS sequence"/>
</dbReference>
<sequence>MPKQKIWWIFVLCGLFFLWSALPVAALGEKAYWQFEYEPRIWGIDLVWSRLGYPLFPGVDTAYFFSVGGGLETFGFYRLPDGTPYRPPQDGENRALYEDANLTWSLGLKQGLVYDPRRLRNLWEAVLVYHGRYDHHLRDWTPEALLFATSLPDRAGGFQNAIFAGILYNGVDEEREEWLKQGSYAELSGEFAPRGFFNAATGADYHRFNGTVRWFYPLRTGDKFGVYLAERFMYDHLGGAYIPVRARTTFGGFSNYPGFARGLGGSLRGVDAGRFDGYVKVVNNLEVRVGFLPWREYGVVPVLVGYLDLGVTDNLTSRLDFDQVLVTTGLGVGVSGLILYGNYFWQENRFSLNLALGLHF</sequence>
<keyword evidence="1" id="KW-0472">Membrane</keyword>
<proteinExistence type="predicted"/>
<evidence type="ECO:0000313" key="2">
    <source>
        <dbReference type="EMBL" id="MBA2132368.1"/>
    </source>
</evidence>
<protein>
    <submittedName>
        <fullName evidence="2">Uncharacterized protein</fullName>
    </submittedName>
</protein>
<keyword evidence="1" id="KW-1133">Transmembrane helix</keyword>
<evidence type="ECO:0000256" key="1">
    <source>
        <dbReference type="SAM" id="Phobius"/>
    </source>
</evidence>
<comment type="caution">
    <text evidence="2">The sequence shown here is derived from an EMBL/GenBank/DDBJ whole genome shotgun (WGS) entry which is preliminary data.</text>
</comment>
<dbReference type="RefSeq" id="WP_181338824.1">
    <property type="nucleotide sequence ID" value="NZ_JAAKDE010000004.1"/>
</dbReference>
<accession>A0A8J6HZT7</accession>
<keyword evidence="1" id="KW-0812">Transmembrane</keyword>
<feature type="transmembrane region" description="Helical" evidence="1">
    <location>
        <begin position="324"/>
        <end position="345"/>
    </location>
</feature>
<dbReference type="EMBL" id="JAAKDE010000004">
    <property type="protein sequence ID" value="MBA2132368.1"/>
    <property type="molecule type" value="Genomic_DNA"/>
</dbReference>
<gene>
    <name evidence="2" type="ORF">G5B42_02235</name>
</gene>
<dbReference type="AlphaFoldDB" id="A0A8J6HZT7"/>
<reference evidence="2" key="1">
    <citation type="submission" date="2020-06" db="EMBL/GenBank/DDBJ databases">
        <title>Novel chitinolytic bacterium.</title>
        <authorList>
            <person name="Ungkulpasvich U."/>
            <person name="Kosugi A."/>
            <person name="Uke A."/>
        </authorList>
    </citation>
    <scope>NUCLEOTIDE SEQUENCE</scope>
    <source>
        <strain evidence="2">UUS1-1</strain>
    </source>
</reference>